<reference evidence="1" key="1">
    <citation type="submission" date="2022-07" db="EMBL/GenBank/DDBJ databases">
        <title>Phylogenomic reconstructions and comparative analyses of Kickxellomycotina fungi.</title>
        <authorList>
            <person name="Reynolds N.K."/>
            <person name="Stajich J.E."/>
            <person name="Barry K."/>
            <person name="Grigoriev I.V."/>
            <person name="Crous P."/>
            <person name="Smith M.E."/>
        </authorList>
    </citation>
    <scope>NUCLEOTIDE SEQUENCE</scope>
    <source>
        <strain evidence="1">BCRC 34191</strain>
    </source>
</reference>
<keyword evidence="2" id="KW-1185">Reference proteome</keyword>
<evidence type="ECO:0000313" key="1">
    <source>
        <dbReference type="EMBL" id="KAJ2788382.1"/>
    </source>
</evidence>
<comment type="caution">
    <text evidence="1">The sequence shown here is derived from an EMBL/GenBank/DDBJ whole genome shotgun (WGS) entry which is preliminary data.</text>
</comment>
<organism evidence="1 2">
    <name type="scientific">Coemansia linderi</name>
    <dbReference type="NCBI Taxonomy" id="2663919"/>
    <lineage>
        <taxon>Eukaryota</taxon>
        <taxon>Fungi</taxon>
        <taxon>Fungi incertae sedis</taxon>
        <taxon>Zoopagomycota</taxon>
        <taxon>Kickxellomycotina</taxon>
        <taxon>Kickxellomycetes</taxon>
        <taxon>Kickxellales</taxon>
        <taxon>Kickxellaceae</taxon>
        <taxon>Coemansia</taxon>
    </lineage>
</organism>
<evidence type="ECO:0000313" key="2">
    <source>
        <dbReference type="Proteomes" id="UP001140066"/>
    </source>
</evidence>
<protein>
    <submittedName>
        <fullName evidence="1">Phosphatidylinositol transfer protein csr1</fullName>
    </submittedName>
</protein>
<sequence>MTVSNTPDLQESYKAQTRIVVGTVGNLTADQELALKELWVKILTHIESTATTPIKVTNDQVRADGLTAAGIALDQPSAVAQWYADNKSTVTDIKHQTVGDKLYLDGQHLTPAPFRPLFGDDPGSRHFGNTFWKACTLHSNPDSYLLTFLRATSWNVSVAFDRIVHSVTWRASQAIDKLMWDGELAQNNRLMEAGLCINVGRDRLDYPVMVVRVRLNVARERGEGTVERFAAYALERAAILARAHGERATLLYDFTGFKLDNIDTAFIKTLVTMINETYPQSFSATVMFVNS</sequence>
<name>A0ACC1KDL6_9FUNG</name>
<dbReference type="EMBL" id="JANBUK010000874">
    <property type="protein sequence ID" value="KAJ2788382.1"/>
    <property type="molecule type" value="Genomic_DNA"/>
</dbReference>
<accession>A0ACC1KDL6</accession>
<dbReference type="Proteomes" id="UP001140066">
    <property type="component" value="Unassembled WGS sequence"/>
</dbReference>
<proteinExistence type="predicted"/>
<gene>
    <name evidence="1" type="primary">CSR1_4</name>
    <name evidence="1" type="ORF">GGI18_002985</name>
</gene>
<feature type="non-terminal residue" evidence="1">
    <location>
        <position position="291"/>
    </location>
</feature>